<dbReference type="RefSeq" id="WP_136064452.1">
    <property type="nucleotide sequence ID" value="NZ_CAAHFH010000002.1"/>
</dbReference>
<keyword evidence="3" id="KW-1185">Reference proteome</keyword>
<reference evidence="2 3" key="1">
    <citation type="submission" date="2019-04" db="EMBL/GenBank/DDBJ databases">
        <authorList>
            <person name="Van Vliet M D."/>
        </authorList>
    </citation>
    <scope>NUCLEOTIDE SEQUENCE [LARGE SCALE GENOMIC DNA]</scope>
    <source>
        <strain evidence="2 3">F21</strain>
    </source>
</reference>
<sequence length="263" mass="29235">MNTIDEKEQMLLDELRSYGAIAVAYSGGVDSTYLADCANEVLGQNAMMVIADSPSIPREELQQAVDMATERGWHLRVIQTGEHLKEEYLQNKGDRCFHCKNELFTKMETILSEFGDIVLAHGAIEDDKGDIRPGTQAAANHCVVAPLQNAGLFKKEIRILSERRGLPTAGKASFACLGSRFPTGTRIDLEAMTQVEKAEAILQARGYSQYRVRHHDDLCRIEIDQADFEKLMNERIELVAAIKKTGYKFVTLDLSGYTMGSSA</sequence>
<evidence type="ECO:0008006" key="4">
    <source>
        <dbReference type="Google" id="ProtNLM"/>
    </source>
</evidence>
<protein>
    <recommendedName>
        <fullName evidence="4">NH(3)-dependent NAD(+) synthetase</fullName>
    </recommendedName>
</protein>
<dbReference type="PIRSF" id="PIRSF006661">
    <property type="entry name" value="PP-lp_UCP006661"/>
    <property type="match status" value="1"/>
</dbReference>
<dbReference type="PANTHER" id="PTHR43169">
    <property type="entry name" value="EXSB FAMILY PROTEIN"/>
    <property type="match status" value="1"/>
</dbReference>
<dbReference type="InterPro" id="IPR052188">
    <property type="entry name" value="Ni-pincer_cofactor_biosynth"/>
</dbReference>
<dbReference type="Gene3D" id="3.40.50.620">
    <property type="entry name" value="HUPs"/>
    <property type="match status" value="1"/>
</dbReference>
<dbReference type="InterPro" id="IPR014729">
    <property type="entry name" value="Rossmann-like_a/b/a_fold"/>
</dbReference>
<name>A0A6C2UR81_9BACT</name>
<feature type="active site" description="Nucleophile and sulfur donor" evidence="1">
    <location>
        <position position="176"/>
    </location>
</feature>
<dbReference type="CDD" id="cd01990">
    <property type="entry name" value="LarE-like"/>
    <property type="match status" value="1"/>
</dbReference>
<organism evidence="2 3">
    <name type="scientific">Pontiella sulfatireligans</name>
    <dbReference type="NCBI Taxonomy" id="2750658"/>
    <lineage>
        <taxon>Bacteria</taxon>
        <taxon>Pseudomonadati</taxon>
        <taxon>Kiritimatiellota</taxon>
        <taxon>Kiritimatiellia</taxon>
        <taxon>Kiritimatiellales</taxon>
        <taxon>Pontiellaceae</taxon>
        <taxon>Pontiella</taxon>
    </lineage>
</organism>
<evidence type="ECO:0000256" key="1">
    <source>
        <dbReference type="PIRSR" id="PIRSR006661-1"/>
    </source>
</evidence>
<evidence type="ECO:0000313" key="2">
    <source>
        <dbReference type="EMBL" id="VGO22805.1"/>
    </source>
</evidence>
<dbReference type="Proteomes" id="UP000346198">
    <property type="component" value="Unassembled WGS sequence"/>
</dbReference>
<dbReference type="GO" id="GO:0016783">
    <property type="term" value="F:sulfurtransferase activity"/>
    <property type="evidence" value="ECO:0007669"/>
    <property type="project" value="InterPro"/>
</dbReference>
<accession>A0A6C2UR81</accession>
<gene>
    <name evidence="2" type="ORF">SCARR_04902</name>
</gene>
<dbReference type="AlphaFoldDB" id="A0A6C2UR81"/>
<dbReference type="SUPFAM" id="SSF52402">
    <property type="entry name" value="Adenine nucleotide alpha hydrolases-like"/>
    <property type="match status" value="1"/>
</dbReference>
<dbReference type="NCBIfam" id="TIGR00268">
    <property type="entry name" value="ATP-dependent sacrificial sulfur transferase LarE"/>
    <property type="match status" value="1"/>
</dbReference>
<proteinExistence type="predicted"/>
<evidence type="ECO:0000313" key="3">
    <source>
        <dbReference type="Proteomes" id="UP000346198"/>
    </source>
</evidence>
<dbReference type="PANTHER" id="PTHR43169:SF2">
    <property type="entry name" value="NAD_GMP SYNTHASE DOMAIN-CONTAINING PROTEIN"/>
    <property type="match status" value="1"/>
</dbReference>
<dbReference type="EMBL" id="CAAHFH010000002">
    <property type="protein sequence ID" value="VGO22805.1"/>
    <property type="molecule type" value="Genomic_DNA"/>
</dbReference>
<dbReference type="InterPro" id="IPR005232">
    <property type="entry name" value="LarE"/>
</dbReference>